<keyword evidence="2" id="KW-0472">Membrane</keyword>
<dbReference type="SUPFAM" id="SSF48726">
    <property type="entry name" value="Immunoglobulin"/>
    <property type="match status" value="1"/>
</dbReference>
<evidence type="ECO:0000313" key="5">
    <source>
        <dbReference type="Proteomes" id="UP000694923"/>
    </source>
</evidence>
<keyword evidence="2" id="KW-0812">Transmembrane</keyword>
<dbReference type="SMART" id="SM00407">
    <property type="entry name" value="IGc1"/>
    <property type="match status" value="1"/>
</dbReference>
<dbReference type="InterPro" id="IPR037055">
    <property type="entry name" value="MHC_I-like_Ag-recog_sf"/>
</dbReference>
<reference evidence="6" key="1">
    <citation type="submission" date="2025-08" db="UniProtKB">
        <authorList>
            <consortium name="RefSeq"/>
        </authorList>
    </citation>
    <scope>IDENTIFICATION</scope>
</reference>
<evidence type="ECO:0000256" key="2">
    <source>
        <dbReference type="SAM" id="Phobius"/>
    </source>
</evidence>
<dbReference type="PANTHER" id="PTHR16675">
    <property type="entry name" value="MHC CLASS I-RELATED"/>
    <property type="match status" value="1"/>
</dbReference>
<dbReference type="InterPro" id="IPR036179">
    <property type="entry name" value="Ig-like_dom_sf"/>
</dbReference>
<dbReference type="SUPFAM" id="SSF54452">
    <property type="entry name" value="MHC antigen-recognition domain"/>
    <property type="match status" value="1"/>
</dbReference>
<dbReference type="Gene3D" id="3.30.500.10">
    <property type="entry name" value="MHC class I-like antigen recognition-like"/>
    <property type="match status" value="1"/>
</dbReference>
<dbReference type="Gene3D" id="2.60.40.10">
    <property type="entry name" value="Immunoglobulins"/>
    <property type="match status" value="1"/>
</dbReference>
<keyword evidence="1" id="KW-0325">Glycoprotein</keyword>
<dbReference type="GeneID" id="103605218"/>
<keyword evidence="3" id="KW-0732">Signal</keyword>
<feature type="domain" description="Ig-like" evidence="4">
    <location>
        <begin position="205"/>
        <end position="285"/>
    </location>
</feature>
<accession>A0ABM0S584</accession>
<evidence type="ECO:0000256" key="1">
    <source>
        <dbReference type="ARBA" id="ARBA00023180"/>
    </source>
</evidence>
<dbReference type="InterPro" id="IPR050208">
    <property type="entry name" value="MHC_class-I_related"/>
</dbReference>
<evidence type="ECO:0000259" key="4">
    <source>
        <dbReference type="PROSITE" id="PS50835"/>
    </source>
</evidence>
<feature type="chain" id="PRO_5045395786" evidence="3">
    <location>
        <begin position="20"/>
        <end position="326"/>
    </location>
</feature>
<dbReference type="CDD" id="cd21029">
    <property type="entry name" value="IgC1_CD1"/>
    <property type="match status" value="1"/>
</dbReference>
<dbReference type="PANTHER" id="PTHR16675:SF155">
    <property type="entry name" value="T-CELL SURFACE GLYCOPROTEIN CD1C"/>
    <property type="match status" value="1"/>
</dbReference>
<dbReference type="InterPro" id="IPR003597">
    <property type="entry name" value="Ig_C1-set"/>
</dbReference>
<feature type="transmembrane region" description="Helical" evidence="2">
    <location>
        <begin position="299"/>
        <end position="322"/>
    </location>
</feature>
<dbReference type="Pfam" id="PF16497">
    <property type="entry name" value="MHC_I_3"/>
    <property type="match status" value="1"/>
</dbReference>
<organism evidence="5 6">
    <name type="scientific">Galeopterus variegatus</name>
    <name type="common">Malayan flying lemur</name>
    <name type="synonym">Cynocephalus variegatus</name>
    <dbReference type="NCBI Taxonomy" id="482537"/>
    <lineage>
        <taxon>Eukaryota</taxon>
        <taxon>Metazoa</taxon>
        <taxon>Chordata</taxon>
        <taxon>Craniata</taxon>
        <taxon>Vertebrata</taxon>
        <taxon>Euteleostomi</taxon>
        <taxon>Mammalia</taxon>
        <taxon>Eutheria</taxon>
        <taxon>Euarchontoglires</taxon>
        <taxon>Dermoptera</taxon>
        <taxon>Cynocephalidae</taxon>
        <taxon>Galeopterus</taxon>
    </lineage>
</organism>
<evidence type="ECO:0000313" key="6">
    <source>
        <dbReference type="RefSeq" id="XP_008588025.1"/>
    </source>
</evidence>
<keyword evidence="2" id="KW-1133">Transmembrane helix</keyword>
<protein>
    <submittedName>
        <fullName evidence="6">T-cell surface glycoprotein CD1c</fullName>
    </submittedName>
</protein>
<keyword evidence="5" id="KW-1185">Reference proteome</keyword>
<dbReference type="RefSeq" id="XP_008588025.1">
    <property type="nucleotide sequence ID" value="XM_008589803.1"/>
</dbReference>
<proteinExistence type="predicted"/>
<dbReference type="InterPro" id="IPR011162">
    <property type="entry name" value="MHC_I/II-like_Ag-recog"/>
</dbReference>
<dbReference type="InterPro" id="IPR011161">
    <property type="entry name" value="MHC_I-like_Ag-recog"/>
</dbReference>
<dbReference type="InterPro" id="IPR007110">
    <property type="entry name" value="Ig-like_dom"/>
</dbReference>
<sequence>MLLLQFPLLAVLLAGGDNADVVQEPISFYLIQISSFANQTWAQNQGSGWLDELQTHGWESESGTIIFMHSWSKGNFSNEELLDLEMLFRVYFIGLTREIQDRASQLQFIYPFDIQVKVGCELHSKESPKSFFQVAFDGSDFLSFQNTSWMPSPEGGSRAQNVCDLLNQYEGIKEIVYKLNRNTCPRFLPGLLDAGKMYLQRQVRPEAWLSSHPTLVSGRLSLVCHVSRFYPKPIWVTWMRGEEEQLGTKRDDILPNADGTWYLRVTLDVDAGEAAGLSCRVRHSSLGGQDIVLYWGHRLSMTFISLIVIVPLILLIVLVIWFKKRW</sequence>
<name>A0ABM0S584_GALVR</name>
<feature type="signal peptide" evidence="3">
    <location>
        <begin position="1"/>
        <end position="19"/>
    </location>
</feature>
<dbReference type="Pfam" id="PF07654">
    <property type="entry name" value="C1-set"/>
    <property type="match status" value="1"/>
</dbReference>
<gene>
    <name evidence="6" type="primary">CD1C</name>
</gene>
<dbReference type="InterPro" id="IPR013783">
    <property type="entry name" value="Ig-like_fold"/>
</dbReference>
<dbReference type="Proteomes" id="UP000694923">
    <property type="component" value="Unplaced"/>
</dbReference>
<dbReference type="PROSITE" id="PS50835">
    <property type="entry name" value="IG_LIKE"/>
    <property type="match status" value="1"/>
</dbReference>
<evidence type="ECO:0000256" key="3">
    <source>
        <dbReference type="SAM" id="SignalP"/>
    </source>
</evidence>